<dbReference type="GO" id="GO:0008270">
    <property type="term" value="F:zinc ion binding"/>
    <property type="evidence" value="ECO:0007669"/>
    <property type="project" value="UniProtKB-KW"/>
</dbReference>
<evidence type="ECO:0000259" key="13">
    <source>
        <dbReference type="PROSITE" id="PS50016"/>
    </source>
</evidence>
<reference evidence="15" key="1">
    <citation type="journal article" date="2013" name="Nature">
        <title>Draft genome of the wheat A-genome progenitor Triticum urartu.</title>
        <authorList>
            <person name="Ling H.Q."/>
            <person name="Zhao S."/>
            <person name="Liu D."/>
            <person name="Wang J."/>
            <person name="Sun H."/>
            <person name="Zhang C."/>
            <person name="Fan H."/>
            <person name="Li D."/>
            <person name="Dong L."/>
            <person name="Tao Y."/>
            <person name="Gao C."/>
            <person name="Wu H."/>
            <person name="Li Y."/>
            <person name="Cui Y."/>
            <person name="Guo X."/>
            <person name="Zheng S."/>
            <person name="Wang B."/>
            <person name="Yu K."/>
            <person name="Liang Q."/>
            <person name="Yang W."/>
            <person name="Lou X."/>
            <person name="Chen J."/>
            <person name="Feng M."/>
            <person name="Jian J."/>
            <person name="Zhang X."/>
            <person name="Luo G."/>
            <person name="Jiang Y."/>
            <person name="Liu J."/>
            <person name="Wang Z."/>
            <person name="Sha Y."/>
            <person name="Zhang B."/>
            <person name="Wu H."/>
            <person name="Tang D."/>
            <person name="Shen Q."/>
            <person name="Xue P."/>
            <person name="Zou S."/>
            <person name="Wang X."/>
            <person name="Liu X."/>
            <person name="Wang F."/>
            <person name="Yang Y."/>
            <person name="An X."/>
            <person name="Dong Z."/>
            <person name="Zhang K."/>
            <person name="Zhang X."/>
            <person name="Luo M.C."/>
            <person name="Dvorak J."/>
            <person name="Tong Y."/>
            <person name="Wang J."/>
            <person name="Yang H."/>
            <person name="Li Z."/>
            <person name="Wang D."/>
            <person name="Zhang A."/>
            <person name="Wang J."/>
        </authorList>
    </citation>
    <scope>NUCLEOTIDE SEQUENCE</scope>
    <source>
        <strain evidence="15">cv. G1812</strain>
    </source>
</reference>
<dbReference type="InterPro" id="IPR001965">
    <property type="entry name" value="Znf_PHD"/>
</dbReference>
<evidence type="ECO:0000256" key="9">
    <source>
        <dbReference type="PROSITE-ProRule" id="PRU00035"/>
    </source>
</evidence>
<dbReference type="PROSITE" id="PS50014">
    <property type="entry name" value="BROMODOMAIN_2"/>
    <property type="match status" value="1"/>
</dbReference>
<keyword evidence="15" id="KW-1185">Reference proteome</keyword>
<evidence type="ECO:0000256" key="1">
    <source>
        <dbReference type="ARBA" id="ARBA00004123"/>
    </source>
</evidence>
<evidence type="ECO:0000256" key="6">
    <source>
        <dbReference type="ARBA" id="ARBA00023117"/>
    </source>
</evidence>
<evidence type="ECO:0000256" key="7">
    <source>
        <dbReference type="ARBA" id="ARBA00023163"/>
    </source>
</evidence>
<reference evidence="14" key="2">
    <citation type="submission" date="2018-03" db="EMBL/GenBank/DDBJ databases">
        <title>The Triticum urartu genome reveals the dynamic nature of wheat genome evolution.</title>
        <authorList>
            <person name="Ling H."/>
            <person name="Ma B."/>
            <person name="Shi X."/>
            <person name="Liu H."/>
            <person name="Dong L."/>
            <person name="Sun H."/>
            <person name="Cao Y."/>
            <person name="Gao Q."/>
            <person name="Zheng S."/>
            <person name="Li Y."/>
            <person name="Yu Y."/>
            <person name="Du H."/>
            <person name="Qi M."/>
            <person name="Li Y."/>
            <person name="Yu H."/>
            <person name="Cui Y."/>
            <person name="Wang N."/>
            <person name="Chen C."/>
            <person name="Wu H."/>
            <person name="Zhao Y."/>
            <person name="Zhang J."/>
            <person name="Li Y."/>
            <person name="Zhou W."/>
            <person name="Zhang B."/>
            <person name="Hu W."/>
            <person name="Eijk M."/>
            <person name="Tang J."/>
            <person name="Witsenboer H."/>
            <person name="Zhao S."/>
            <person name="Li Z."/>
            <person name="Zhang A."/>
            <person name="Wang D."/>
            <person name="Liang C."/>
        </authorList>
    </citation>
    <scope>NUCLEOTIDE SEQUENCE [LARGE SCALE GENOMIC DNA]</scope>
    <source>
        <strain evidence="14">cv. G1812</strain>
    </source>
</reference>
<dbReference type="CDD" id="cd15519">
    <property type="entry name" value="PHD1_Lid2p_like"/>
    <property type="match status" value="1"/>
</dbReference>
<feature type="region of interest" description="Disordered" evidence="11">
    <location>
        <begin position="586"/>
        <end position="638"/>
    </location>
</feature>
<dbReference type="PROSITE" id="PS01359">
    <property type="entry name" value="ZF_PHD_1"/>
    <property type="match status" value="1"/>
</dbReference>
<feature type="compositionally biased region" description="Polar residues" evidence="11">
    <location>
        <begin position="589"/>
        <end position="606"/>
    </location>
</feature>
<dbReference type="InterPro" id="IPR019787">
    <property type="entry name" value="Znf_PHD-finger"/>
</dbReference>
<accession>A0A8R7Q0V0</accession>
<dbReference type="InterPro" id="IPR028942">
    <property type="entry name" value="WHIM1_dom"/>
</dbReference>
<dbReference type="SUPFAM" id="SSF47370">
    <property type="entry name" value="Bromodomain"/>
    <property type="match status" value="1"/>
</dbReference>
<organism evidence="14 15">
    <name type="scientific">Triticum urartu</name>
    <name type="common">Red wild einkorn</name>
    <name type="synonym">Crithodium urartu</name>
    <dbReference type="NCBI Taxonomy" id="4572"/>
    <lineage>
        <taxon>Eukaryota</taxon>
        <taxon>Viridiplantae</taxon>
        <taxon>Streptophyta</taxon>
        <taxon>Embryophyta</taxon>
        <taxon>Tracheophyta</taxon>
        <taxon>Spermatophyta</taxon>
        <taxon>Magnoliopsida</taxon>
        <taxon>Liliopsida</taxon>
        <taxon>Poales</taxon>
        <taxon>Poaceae</taxon>
        <taxon>BOP clade</taxon>
        <taxon>Pooideae</taxon>
        <taxon>Triticodae</taxon>
        <taxon>Triticeae</taxon>
        <taxon>Triticinae</taxon>
        <taxon>Triticum</taxon>
    </lineage>
</organism>
<evidence type="ECO:0000259" key="12">
    <source>
        <dbReference type="PROSITE" id="PS50014"/>
    </source>
</evidence>
<feature type="compositionally biased region" description="Polar residues" evidence="11">
    <location>
        <begin position="494"/>
        <end position="503"/>
    </location>
</feature>
<comment type="subcellular location">
    <subcellularLocation>
        <location evidence="1">Nucleus</location>
    </subcellularLocation>
</comment>
<keyword evidence="8" id="KW-0539">Nucleus</keyword>
<sequence length="780" mass="87937">MVPRPLDFRTIDIRLAMGAYCGSWETFFEDVQEVIRNLYAACANRTDIVEMVAEFSKSFELYKTEVLDLVQRFDCYLSNENTGSEIHEELHDILTAATKLPKAPWEVGICKVCGIDRDDHVVLLCDDCDAEYHTYCLNPPLAHIPREDWFCPSCMLKPERSHLDQGAQDFKRQRKGAESHAFHGKPSCMSAQRKSHLDQGVQDLKPQQKGTYHDMLIKLAAAVTQKEYWELSTQERIDMLKFLCDEMLNTVLIREHIGKCPDKFNDLQKKFYALNYELKDLKDKEEMRTSYGEMDTSDQISKVQESIGTVESELNMASLRRDFLGKDSLGRLYWVLGRSGKRPLLVAGGSTSDCKGWNSASAIVYESDEEIRSLVDWLREYDPREKELKRAIQQWQWQRLRHLNHQLGNFVLSDPPVSSKGSSNSSEQQLMELPSTKAAAILGKTCRCDCLEPIWPAQHHCTACHETYFTSTEYEDHAGKCNGHVNKEKDSVHPSPTSDSTKPMKSCPYNFEEICRKFATNDSNKEIVKDIGLIGSNGVPSFVPSRAAFIDPPVILNKNEKQDDIPNDDWVSNSLVECQAMSAQKLGQERSNSAQNCPAGSTSCDENVSKSKEPAPDTDTTSSDEAASSATDKPTTRLLAVNGGLVPESSLRPVTGRNSHILKQQKINLLDIDAALPEEALRASKSQQMRRRSWRAFVKHAESISKMVLATSMLERVIKSEFLKNDWWYWSSFTVAIKTSTVSSLALRIYTLNDCIMYTKEPNTVAPADSTKIVNRGGGG</sequence>
<evidence type="ECO:0000256" key="8">
    <source>
        <dbReference type="ARBA" id="ARBA00023242"/>
    </source>
</evidence>
<dbReference type="InterPro" id="IPR001487">
    <property type="entry name" value="Bromodomain"/>
</dbReference>
<evidence type="ECO:0000313" key="15">
    <source>
        <dbReference type="Proteomes" id="UP000015106"/>
    </source>
</evidence>
<feature type="domain" description="Bromo" evidence="12">
    <location>
        <begin position="1"/>
        <end position="49"/>
    </location>
</feature>
<dbReference type="Gene3D" id="1.20.920.10">
    <property type="entry name" value="Bromodomain-like"/>
    <property type="match status" value="1"/>
</dbReference>
<dbReference type="InterPro" id="IPR019786">
    <property type="entry name" value="Zinc_finger_PHD-type_CS"/>
</dbReference>
<keyword evidence="2" id="KW-0479">Metal-binding</keyword>
<feature type="domain" description="PHD-type" evidence="13">
    <location>
        <begin position="107"/>
        <end position="157"/>
    </location>
</feature>
<dbReference type="PANTHER" id="PTHR47162:SF10">
    <property type="entry name" value="METHYL-CPG-BINDING DOMAIN-CONTAINING PROTEIN 9 ISOFORM X1"/>
    <property type="match status" value="1"/>
</dbReference>
<evidence type="ECO:0008006" key="16">
    <source>
        <dbReference type="Google" id="ProtNLM"/>
    </source>
</evidence>
<dbReference type="PANTHER" id="PTHR47162">
    <property type="entry name" value="OS02G0192300 PROTEIN"/>
    <property type="match status" value="1"/>
</dbReference>
<dbReference type="Gramene" id="TuG1812G0300005793.01.T01">
    <property type="protein sequence ID" value="TuG1812G0300005793.01.T01"/>
    <property type="gene ID" value="TuG1812G0300005793.01"/>
</dbReference>
<dbReference type="PROSITE" id="PS50016">
    <property type="entry name" value="ZF_PHD_2"/>
    <property type="match status" value="1"/>
</dbReference>
<feature type="compositionally biased region" description="Low complexity" evidence="11">
    <location>
        <begin position="617"/>
        <end position="632"/>
    </location>
</feature>
<dbReference type="SUPFAM" id="SSF57903">
    <property type="entry name" value="FYVE/PHD zinc finger"/>
    <property type="match status" value="1"/>
</dbReference>
<keyword evidence="7" id="KW-0804">Transcription</keyword>
<dbReference type="InterPro" id="IPR028941">
    <property type="entry name" value="WHIM2_dom"/>
</dbReference>
<protein>
    <recommendedName>
        <fullName evidence="16">Methyl-CpG-binding domain-containing protein 9</fullName>
    </recommendedName>
</protein>
<dbReference type="Pfam" id="PF15612">
    <property type="entry name" value="WHIM1"/>
    <property type="match status" value="1"/>
</dbReference>
<dbReference type="InterPro" id="IPR011011">
    <property type="entry name" value="Znf_FYVE_PHD"/>
</dbReference>
<dbReference type="Pfam" id="PF00628">
    <property type="entry name" value="PHD"/>
    <property type="match status" value="1"/>
</dbReference>
<keyword evidence="6 9" id="KW-0103">Bromodomain</keyword>
<keyword evidence="5" id="KW-0805">Transcription regulation</keyword>
<evidence type="ECO:0000256" key="5">
    <source>
        <dbReference type="ARBA" id="ARBA00023015"/>
    </source>
</evidence>
<dbReference type="Gene3D" id="3.30.40.10">
    <property type="entry name" value="Zinc/RING finger domain, C3HC4 (zinc finger)"/>
    <property type="match status" value="1"/>
</dbReference>
<feature type="region of interest" description="Disordered" evidence="11">
    <location>
        <begin position="485"/>
        <end position="504"/>
    </location>
</feature>
<evidence type="ECO:0000256" key="4">
    <source>
        <dbReference type="ARBA" id="ARBA00022833"/>
    </source>
</evidence>
<dbReference type="EnsemblPlants" id="TuG1812G0300005793.01.T01">
    <property type="protein sequence ID" value="TuG1812G0300005793.01.T01"/>
    <property type="gene ID" value="TuG1812G0300005793.01"/>
</dbReference>
<keyword evidence="4" id="KW-0862">Zinc</keyword>
<dbReference type="GO" id="GO:0005634">
    <property type="term" value="C:nucleus"/>
    <property type="evidence" value="ECO:0007669"/>
    <property type="project" value="UniProtKB-SubCell"/>
</dbReference>
<evidence type="ECO:0000256" key="2">
    <source>
        <dbReference type="ARBA" id="ARBA00022723"/>
    </source>
</evidence>
<evidence type="ECO:0000256" key="3">
    <source>
        <dbReference type="ARBA" id="ARBA00022771"/>
    </source>
</evidence>
<reference evidence="14" key="3">
    <citation type="submission" date="2022-06" db="UniProtKB">
        <authorList>
            <consortium name="EnsemblPlants"/>
        </authorList>
    </citation>
    <scope>IDENTIFICATION</scope>
</reference>
<dbReference type="AlphaFoldDB" id="A0A8R7Q0V0"/>
<dbReference type="Pfam" id="PF15613">
    <property type="entry name" value="WSD"/>
    <property type="match status" value="1"/>
</dbReference>
<dbReference type="Proteomes" id="UP000015106">
    <property type="component" value="Chromosome 3"/>
</dbReference>
<dbReference type="InterPro" id="IPR013083">
    <property type="entry name" value="Znf_RING/FYVE/PHD"/>
</dbReference>
<evidence type="ECO:0000313" key="14">
    <source>
        <dbReference type="EnsemblPlants" id="TuG1812G0300005793.01.T01"/>
    </source>
</evidence>
<evidence type="ECO:0000256" key="10">
    <source>
        <dbReference type="PROSITE-ProRule" id="PRU00146"/>
    </source>
</evidence>
<dbReference type="GO" id="GO:0000785">
    <property type="term" value="C:chromatin"/>
    <property type="evidence" value="ECO:0007669"/>
    <property type="project" value="UniProtKB-ARBA"/>
</dbReference>
<name>A0A8R7Q0V0_TRIUA</name>
<dbReference type="SMART" id="SM00249">
    <property type="entry name" value="PHD"/>
    <property type="match status" value="1"/>
</dbReference>
<proteinExistence type="predicted"/>
<evidence type="ECO:0000256" key="11">
    <source>
        <dbReference type="SAM" id="MobiDB-lite"/>
    </source>
</evidence>
<dbReference type="InterPro" id="IPR036427">
    <property type="entry name" value="Bromodomain-like_sf"/>
</dbReference>
<keyword evidence="3 10" id="KW-0863">Zinc-finger</keyword>